<dbReference type="InterPro" id="IPR001647">
    <property type="entry name" value="HTH_TetR"/>
</dbReference>
<proteinExistence type="predicted"/>
<dbReference type="SUPFAM" id="SSF46689">
    <property type="entry name" value="Homeodomain-like"/>
    <property type="match status" value="1"/>
</dbReference>
<dbReference type="AlphaFoldDB" id="A0A918TZE3"/>
<sequence>MMAEDEPPEDPKDAAILRSAFVAFARYGLRRTSMADIAKGAGMSRPALYLRYAGKDDIFTALVRHHFTRAERTVARVLANPGEPAATLLAVFHAIDGDAVEAMLNSPHADEILSADTPFSQTEVQQAYGRIAGHIARWIAEGVAAGRLNLDGLDASPEQVVSTILAAKFGIKSFSKDFAAYRAAEARVARIFGKALGGEGPGS</sequence>
<dbReference type="PANTHER" id="PTHR30055:SF146">
    <property type="entry name" value="HTH-TYPE TRANSCRIPTIONAL DUAL REGULATOR CECR"/>
    <property type="match status" value="1"/>
</dbReference>
<feature type="domain" description="HTH tetR-type" evidence="3">
    <location>
        <begin position="10"/>
        <end position="70"/>
    </location>
</feature>
<name>A0A918TZE3_9RHOB</name>
<evidence type="ECO:0000313" key="4">
    <source>
        <dbReference type="EMBL" id="GHC63658.1"/>
    </source>
</evidence>
<dbReference type="Pfam" id="PF00440">
    <property type="entry name" value="TetR_N"/>
    <property type="match status" value="1"/>
</dbReference>
<gene>
    <name evidence="4" type="ORF">GCM10007315_30020</name>
</gene>
<organism evidence="4 5">
    <name type="scientific">Neogemmobacter tilapiae</name>
    <dbReference type="NCBI Taxonomy" id="875041"/>
    <lineage>
        <taxon>Bacteria</taxon>
        <taxon>Pseudomonadati</taxon>
        <taxon>Pseudomonadota</taxon>
        <taxon>Alphaproteobacteria</taxon>
        <taxon>Rhodobacterales</taxon>
        <taxon>Paracoccaceae</taxon>
        <taxon>Neogemmobacter</taxon>
    </lineage>
</organism>
<keyword evidence="5" id="KW-1185">Reference proteome</keyword>
<dbReference type="PROSITE" id="PS50977">
    <property type="entry name" value="HTH_TETR_2"/>
    <property type="match status" value="1"/>
</dbReference>
<evidence type="ECO:0000313" key="5">
    <source>
        <dbReference type="Proteomes" id="UP000638981"/>
    </source>
</evidence>
<dbReference type="GO" id="GO:0003700">
    <property type="term" value="F:DNA-binding transcription factor activity"/>
    <property type="evidence" value="ECO:0007669"/>
    <property type="project" value="TreeGrafter"/>
</dbReference>
<evidence type="ECO:0000256" key="1">
    <source>
        <dbReference type="ARBA" id="ARBA00023125"/>
    </source>
</evidence>
<evidence type="ECO:0000256" key="2">
    <source>
        <dbReference type="PROSITE-ProRule" id="PRU00335"/>
    </source>
</evidence>
<dbReference type="GO" id="GO:0000976">
    <property type="term" value="F:transcription cis-regulatory region binding"/>
    <property type="evidence" value="ECO:0007669"/>
    <property type="project" value="TreeGrafter"/>
</dbReference>
<dbReference type="Proteomes" id="UP000638981">
    <property type="component" value="Unassembled WGS sequence"/>
</dbReference>
<dbReference type="PANTHER" id="PTHR30055">
    <property type="entry name" value="HTH-TYPE TRANSCRIPTIONAL REGULATOR RUTR"/>
    <property type="match status" value="1"/>
</dbReference>
<dbReference type="EMBL" id="BMYJ01000010">
    <property type="protein sequence ID" value="GHC63658.1"/>
    <property type="molecule type" value="Genomic_DNA"/>
</dbReference>
<protein>
    <submittedName>
        <fullName evidence="4">TetR family transcriptional regulator</fullName>
    </submittedName>
</protein>
<keyword evidence="1 2" id="KW-0238">DNA-binding</keyword>
<accession>A0A918TZE3</accession>
<reference evidence="4" key="2">
    <citation type="submission" date="2020-09" db="EMBL/GenBank/DDBJ databases">
        <authorList>
            <person name="Sun Q."/>
            <person name="Kim S."/>
        </authorList>
    </citation>
    <scope>NUCLEOTIDE SEQUENCE</scope>
    <source>
        <strain evidence="4">KCTC 23310</strain>
    </source>
</reference>
<dbReference type="InterPro" id="IPR009057">
    <property type="entry name" value="Homeodomain-like_sf"/>
</dbReference>
<dbReference type="PRINTS" id="PR00455">
    <property type="entry name" value="HTHTETR"/>
</dbReference>
<feature type="DNA-binding region" description="H-T-H motif" evidence="2">
    <location>
        <begin position="33"/>
        <end position="52"/>
    </location>
</feature>
<dbReference type="InterPro" id="IPR050109">
    <property type="entry name" value="HTH-type_TetR-like_transc_reg"/>
</dbReference>
<comment type="caution">
    <text evidence="4">The sequence shown here is derived from an EMBL/GenBank/DDBJ whole genome shotgun (WGS) entry which is preliminary data.</text>
</comment>
<dbReference type="Gene3D" id="1.10.357.10">
    <property type="entry name" value="Tetracycline Repressor, domain 2"/>
    <property type="match status" value="1"/>
</dbReference>
<reference evidence="4" key="1">
    <citation type="journal article" date="2014" name="Int. J. Syst. Evol. Microbiol.">
        <title>Complete genome sequence of Corynebacterium casei LMG S-19264T (=DSM 44701T), isolated from a smear-ripened cheese.</title>
        <authorList>
            <consortium name="US DOE Joint Genome Institute (JGI-PGF)"/>
            <person name="Walter F."/>
            <person name="Albersmeier A."/>
            <person name="Kalinowski J."/>
            <person name="Ruckert C."/>
        </authorList>
    </citation>
    <scope>NUCLEOTIDE SEQUENCE</scope>
    <source>
        <strain evidence="4">KCTC 23310</strain>
    </source>
</reference>
<evidence type="ECO:0000259" key="3">
    <source>
        <dbReference type="PROSITE" id="PS50977"/>
    </source>
</evidence>